<sequence length="77" mass="8673">MIALDILHAVHEVDVIRIGVVVEQPVIESISLQRFGREDAVRGVYLVVIVASPQADCGESKQRVNDLFLHNFHFFLC</sequence>
<dbReference type="Proteomes" id="UP000005475">
    <property type="component" value="Unassembled WGS sequence"/>
</dbReference>
<evidence type="ECO:0000313" key="2">
    <source>
        <dbReference type="Proteomes" id="UP000005475"/>
    </source>
</evidence>
<organism evidence="1 2">
    <name type="scientific">Bacteroides ovatus (strain ATCC 8483 / DSM 1896 / JCM 5824 / BCRC 10623 / CCUG 4943 / NCTC 11153)</name>
    <dbReference type="NCBI Taxonomy" id="411476"/>
    <lineage>
        <taxon>Bacteria</taxon>
        <taxon>Pseudomonadati</taxon>
        <taxon>Bacteroidota</taxon>
        <taxon>Bacteroidia</taxon>
        <taxon>Bacteroidales</taxon>
        <taxon>Bacteroidaceae</taxon>
        <taxon>Bacteroides</taxon>
    </lineage>
</organism>
<comment type="caution">
    <text evidence="1">The sequence shown here is derived from an EMBL/GenBank/DDBJ whole genome shotgun (WGS) entry which is preliminary data.</text>
</comment>
<name>A0AAN3D8X3_BACO1</name>
<gene>
    <name evidence="1" type="ORF">BACOVA_01408</name>
</gene>
<accession>A0AAN3D8X3</accession>
<protein>
    <submittedName>
        <fullName evidence="1">Uncharacterized protein</fullName>
    </submittedName>
</protein>
<reference evidence="2" key="2">
    <citation type="submission" date="2007-04" db="EMBL/GenBank/DDBJ databases">
        <title>Draft genome sequence of Bacteroides ovatus (ATCC 8483).</title>
        <authorList>
            <person name="Sudarsanam P."/>
            <person name="Ley R."/>
            <person name="Guruge J."/>
            <person name="Turnbaugh P.J."/>
            <person name="Mahowald M."/>
            <person name="Liep D."/>
            <person name="Gordon J."/>
        </authorList>
    </citation>
    <scope>NUCLEOTIDE SEQUENCE [LARGE SCALE GENOMIC DNA]</scope>
    <source>
        <strain evidence="2">ATCC 8483 / DSM 1896 / JCM 5824 / BCRC 10623 / CCUG 4943 / NCTC 11153</strain>
    </source>
</reference>
<proteinExistence type="predicted"/>
<dbReference type="EMBL" id="AAXF02000043">
    <property type="protein sequence ID" value="EDO12904.1"/>
    <property type="molecule type" value="Genomic_DNA"/>
</dbReference>
<reference evidence="1 2" key="1">
    <citation type="submission" date="2007-03" db="EMBL/GenBank/DDBJ databases">
        <authorList>
            <person name="Fulton L."/>
            <person name="Clifton S."/>
            <person name="Fulton B."/>
            <person name="Xu J."/>
            <person name="Minx P."/>
            <person name="Pepin K.H."/>
            <person name="Johnson M."/>
            <person name="Thiruvilangam P."/>
            <person name="Bhonagiri V."/>
            <person name="Nash W.E."/>
            <person name="Mardis E.R."/>
            <person name="Wilson R.K."/>
        </authorList>
    </citation>
    <scope>NUCLEOTIDE SEQUENCE [LARGE SCALE GENOMIC DNA]</scope>
    <source>
        <strain evidence="2">ATCC 8483 / DSM 1896 / JCM 5824 / BCRC 10623 / CCUG 4943 / NCTC 11153</strain>
    </source>
</reference>
<dbReference type="AlphaFoldDB" id="A0AAN3D8X3"/>
<evidence type="ECO:0000313" key="1">
    <source>
        <dbReference type="EMBL" id="EDO12904.1"/>
    </source>
</evidence>